<dbReference type="KEGG" id="chk:D4L85_28665"/>
<dbReference type="EMBL" id="CP032382">
    <property type="protein sequence ID" value="AYB34306.1"/>
    <property type="molecule type" value="Genomic_DNA"/>
</dbReference>
<evidence type="ECO:0000256" key="1">
    <source>
        <dbReference type="SAM" id="MobiDB-lite"/>
    </source>
</evidence>
<gene>
    <name evidence="3" type="ORF">D4L85_28665</name>
</gene>
<dbReference type="Gene3D" id="2.180.10.10">
    <property type="entry name" value="RHS repeat-associated core"/>
    <property type="match status" value="3"/>
</dbReference>
<dbReference type="OrthoDB" id="976756at2"/>
<evidence type="ECO:0000313" key="3">
    <source>
        <dbReference type="EMBL" id="AYB34306.1"/>
    </source>
</evidence>
<feature type="chain" id="PRO_5017255350" description="T9SS C-terminal target domain-containing protein" evidence="2">
    <location>
        <begin position="23"/>
        <end position="2333"/>
    </location>
</feature>
<feature type="region of interest" description="Disordered" evidence="1">
    <location>
        <begin position="2282"/>
        <end position="2333"/>
    </location>
</feature>
<feature type="compositionally biased region" description="Basic and acidic residues" evidence="1">
    <location>
        <begin position="2307"/>
        <end position="2333"/>
    </location>
</feature>
<dbReference type="InterPro" id="IPR025667">
    <property type="entry name" value="SprB_repeat"/>
</dbReference>
<organism evidence="3 4">
    <name type="scientific">Chryseolinea soli</name>
    <dbReference type="NCBI Taxonomy" id="2321403"/>
    <lineage>
        <taxon>Bacteria</taxon>
        <taxon>Pseudomonadati</taxon>
        <taxon>Bacteroidota</taxon>
        <taxon>Cytophagia</taxon>
        <taxon>Cytophagales</taxon>
        <taxon>Fulvivirgaceae</taxon>
        <taxon>Chryseolinea</taxon>
    </lineage>
</organism>
<evidence type="ECO:0000256" key="2">
    <source>
        <dbReference type="SAM" id="SignalP"/>
    </source>
</evidence>
<protein>
    <recommendedName>
        <fullName evidence="5">T9SS C-terminal target domain-containing protein</fullName>
    </recommendedName>
</protein>
<keyword evidence="4" id="KW-1185">Reference proteome</keyword>
<reference evidence="4" key="1">
    <citation type="submission" date="2018-09" db="EMBL/GenBank/DDBJ databases">
        <title>Chryseolinea sp. KIS68-18 isolated from soil.</title>
        <authorList>
            <person name="Weon H.-Y."/>
            <person name="Kwon S.-W."/>
            <person name="Lee S.A."/>
        </authorList>
    </citation>
    <scope>NUCLEOTIDE SEQUENCE [LARGE SCALE GENOMIC DNA]</scope>
    <source>
        <strain evidence="4">KIS68-18</strain>
    </source>
</reference>
<dbReference type="CDD" id="cd00146">
    <property type="entry name" value="PKD"/>
    <property type="match status" value="1"/>
</dbReference>
<sequence>MKRTFYIFLTCLSIALPETLCAQTLYPIQWINVVGATVNADKSLTKTGTNGWTSGANSTNLLLAGIDGQVQFTYATSTGAYMVGLSRYDKDANYTSVEYGIALNNGVITVYESGTSKGSYGTAAAGDVFKVVRTSNTIHYFRNLTELGTGTVMPNTYNSTFFVDVSVYSLTMPVLQASFDAALNISSSVTPVVYGGVNGAISVSVSQGTAPYTYSWDSGETTNTISGKPMGTYKITVTDAQGRTASKSIFIGYRSSWIDATNGLSVGSDNSLTKTAATNAWDVGAVSSNILPANTDGWIEFTWTNAAYYQIGLSRRDLDGNYTSIEHSLFIYTNNDIYIYESGASQGTFGRAAVGDIFRIVKTGTTINYFHNGYLLRSVNYATTDPSFMVDVSVYSPGTAVPKVFASFEPRIKLAKSVKPVKSLATGGDIEITPAGGTAPYTYSWNTGSTDSNIKNKPTGEYGVTVTDAEGRTTSKQISLGYSVDWTNINSRLRLQSDNSFLKFGSAAWDAGASSINTLLPADNGWIEFELPATDLSIYDIGLSQVDLDQSYSGIQAGFISTNGGTMYVYQKDLVKANVGLCRKGDVYKIKRDGTNILFYQNGILTYTMSSMGGFPFVVDISVNQGAIPVVYSSFDTRLNVIPVMTPIGTGGNSGGISLNIDGGTPPYTVNWSTSETGIALSGKSRSSVAATVTDAVGRTTTHTYTLGDAAEWSNLSTMARESNYTLRKTGTTNASNAGAFSRNGAAANQDAVLEFVYQPLTCSYLLGLSSVNTTSSGADTEYGFNFGYGTGLVTIYEKSSQTPLGVYALAGDVFTIKREGLAIKYFINGVQVKTTTITTSKALYADVSVYSASGLVPAVIGSFTNTAAAVSIDQKIRNNWAFEYRYDERQRMIAKKAPGADWTYMVYDGRDRLVLTKDGNQQSTNEWVYTKYDVLNRPVMTGLYKHPGNEVTQAEMQQVVNTNFAAVANYYETYDGTSTNFGYTNVIFPTTSVTPLTVTYYDDYQFKALYNDPRFDFVSDHSDGQNPMAFDRVKGQVTGTRVRSLNDAYTWMRAVNYYDDKFRVIQHVEEDHQGKILRSTSLYDFVGKVDKSQSTIHQSFDVVWARFANTTLDNETNTLNYNGTQAFASGASSSQVLAATQDGWVESVYDGTSVAMLGLTDTDTDAGYNKILFCAYTTSLSKLYAYAIGTQTGFLGDIKKGDVIRVERIATKVYVKVNGDVRHSFPATSATPLIVDVSLTSGSIKNARASFGADKSMANTLQWGYTNLVSTTGNTVTKTSTSAAWNASAGTLNVLSGPGWVQFKALETTTARAAGLASSTPIAVPTQLDYGIYLKAGGLFDVVEGTQTIASGTYAVNDVFKIESTIENGQLVMTYTKTGGFSKRSTVVPTKAYRAQVVLLSKSATIGEVSVSFPVPLTEQKTELSSRFEYDHAGRLQKEWQKTNDDPEVLLTLNDYNELGQLITKKLYNTDPEETNDNTRRFKQEVDYRYNIRGWLTRINNSDLTTLDNAAGPQDLFGMELSYEKPLDGITDNTQVAYNGNISAIRWSSNLALGGINNPTQRAYRYSYDPMNRLTSADHLEATGSGQTIDWATTNAYKESIMGTGGKSGYDLNGNILNLQRTGKDGASIDALTYSYGTDLQRSNKLLAVTDAPNAYDSIRAKGFKDGTNTTLDYSYDPNGNMVSDLNKDVQSITYNHLNLPARVNKTSGEYVKYIYDATGRKLAQQVFDANNAMTKRSDYVGSLFLENDTLKFINHAEGRIIPAKAKTETNEYQYHLKDHLGNVRLTFTTKRETESSIATLEPDHEDEDRAKFLYYDEAVKVRHYWFDHTNNNSGVPEGVCTGFGTVDGYATRLTGGNTAAKFGLAQSISVMPGDTVNMEVWAKYVDLSQETPGAPIVNFITTLGSAASISTGTFIDGGAPGSLGDLPMLVNPIPHLTNDPGNTAPKAYLNFVFLDRDMQASSTDLGYSQITTDAIEHGQNGCHQKLSLSYPVKQPGYLYIYLSNENPTEVEVFFDDFKVEHVKSPVVQQDDYYPFGLTYNSYRRENSVLNRKKFQGQEHIDELGLNWDSFKWRNHQPDIGRFFNVDPLSHKYVYNSPYAFSENKVTTNIELEGLETADLPFKQAEPVPEGPSAGSLFTQGAELFETIVSFLFGDGNDGSAQSAANFGAAMEKAPILKEETAKMKGEVEEVVSQVPGLNSAYNIMDAHDSETPGEAVHNLFKAAVNLEGIPMGRPAPEKNVGRSGKQARLKELANDPKVGSADRGWIKNEVRHIQNGNRATIRLPGNSRNSTGPGKVLAHPRKQRAKDGHSYKNAKLQDSDLHKLEHKYEGY</sequence>
<evidence type="ECO:0000313" key="4">
    <source>
        <dbReference type="Proteomes" id="UP000266183"/>
    </source>
</evidence>
<keyword evidence="2" id="KW-0732">Signal</keyword>
<dbReference type="Pfam" id="PF13573">
    <property type="entry name" value="SprB"/>
    <property type="match status" value="2"/>
</dbReference>
<dbReference type="Gene3D" id="2.60.40.740">
    <property type="match status" value="2"/>
</dbReference>
<name>A0A385SUT5_9BACT</name>
<accession>A0A385SUT5</accession>
<proteinExistence type="predicted"/>
<evidence type="ECO:0008006" key="5">
    <source>
        <dbReference type="Google" id="ProtNLM"/>
    </source>
</evidence>
<feature type="signal peptide" evidence="2">
    <location>
        <begin position="1"/>
        <end position="22"/>
    </location>
</feature>
<dbReference type="Proteomes" id="UP000266183">
    <property type="component" value="Chromosome"/>
</dbReference>
<dbReference type="RefSeq" id="WP_119757525.1">
    <property type="nucleotide sequence ID" value="NZ_CP032382.1"/>
</dbReference>